<dbReference type="PANTHER" id="PTHR34256:SF1">
    <property type="entry name" value="UPF0561 PROTEIN C2ORF68"/>
    <property type="match status" value="1"/>
</dbReference>
<reference evidence="3" key="2">
    <citation type="submission" date="2025-08" db="UniProtKB">
        <authorList>
            <consortium name="Ensembl"/>
        </authorList>
    </citation>
    <scope>IDENTIFICATION</scope>
    <source>
        <strain evidence="3">Hereford</strain>
    </source>
</reference>
<feature type="compositionally biased region" description="Low complexity" evidence="2">
    <location>
        <begin position="8"/>
        <end position="37"/>
    </location>
</feature>
<keyword evidence="4" id="KW-1185">Reference proteome</keyword>
<dbReference type="Proteomes" id="UP000009136">
    <property type="component" value="Chromosome 11"/>
</dbReference>
<gene>
    <name evidence="3" type="primary">C11H2orf68</name>
</gene>
<name>A0ABI0NKB1_BOVIN</name>
<comment type="similarity">
    <text evidence="1">Belongs to the UPF0561 family.</text>
</comment>
<accession>A0ABI0NKB1</accession>
<organism evidence="3 4">
    <name type="scientific">Bos taurus</name>
    <name type="common">Bovine</name>
    <dbReference type="NCBI Taxonomy" id="9913"/>
    <lineage>
        <taxon>Eukaryota</taxon>
        <taxon>Metazoa</taxon>
        <taxon>Chordata</taxon>
        <taxon>Craniata</taxon>
        <taxon>Vertebrata</taxon>
        <taxon>Euteleostomi</taxon>
        <taxon>Mammalia</taxon>
        <taxon>Eutheria</taxon>
        <taxon>Laurasiatheria</taxon>
        <taxon>Artiodactyla</taxon>
        <taxon>Ruminantia</taxon>
        <taxon>Pecora</taxon>
        <taxon>Bovidae</taxon>
        <taxon>Bovinae</taxon>
        <taxon>Bos</taxon>
    </lineage>
</organism>
<evidence type="ECO:0000313" key="3">
    <source>
        <dbReference type="Ensembl" id="ENSBTAP00000105076.1"/>
    </source>
</evidence>
<evidence type="ECO:0000256" key="1">
    <source>
        <dbReference type="ARBA" id="ARBA00006905"/>
    </source>
</evidence>
<feature type="region of interest" description="Disordered" evidence="2">
    <location>
        <begin position="1"/>
        <end position="67"/>
    </location>
</feature>
<dbReference type="Pfam" id="PF10573">
    <property type="entry name" value="UPF0561"/>
    <property type="match status" value="1"/>
</dbReference>
<sequence>ARPRAPRTSRSGSESSSASRSRFTRTTGTTGVGASRAPAGSTSRFTRTGLPRALGASGSRSRSRSRLTRAELLRDSDSRFPRVEPRESRLDRLDIATTGRVAGRSLQTRPSARQAANQKRRCYGSQGSLRVADGDKSRRRELRGSTAFCGFFAAACASGTGRRIYCTLPFSGLKRDDYDKKVKQAAKEKARRRHTPAPTRPRKPDLQVYLPRHRDGSTHPSNPDCEESGESSSSGSSEPEPPGHQLFCLEYEADSGDITSVIVYQDDDPGRVSEEVSAHTPLEPLMREALKLRIQEEIAKRQSRH</sequence>
<dbReference type="PANTHER" id="PTHR34256">
    <property type="entry name" value="UPF0561 PROTEIN C2ORF68"/>
    <property type="match status" value="1"/>
</dbReference>
<reference evidence="3" key="3">
    <citation type="submission" date="2025-09" db="UniProtKB">
        <authorList>
            <consortium name="Ensembl"/>
        </authorList>
    </citation>
    <scope>IDENTIFICATION</scope>
    <source>
        <strain evidence="3">Hereford</strain>
    </source>
</reference>
<proteinExistence type="inferred from homology"/>
<feature type="compositionally biased region" description="Polar residues" evidence="2">
    <location>
        <begin position="105"/>
        <end position="117"/>
    </location>
</feature>
<feature type="region of interest" description="Disordered" evidence="2">
    <location>
        <begin position="181"/>
        <end position="248"/>
    </location>
</feature>
<dbReference type="Ensembl" id="ENSBTAT00000152821.1">
    <property type="protein sequence ID" value="ENSBTAP00000105076.1"/>
    <property type="gene ID" value="ENSBTAG00000071943.1"/>
</dbReference>
<feature type="region of interest" description="Disordered" evidence="2">
    <location>
        <begin position="105"/>
        <end position="137"/>
    </location>
</feature>
<dbReference type="InterPro" id="IPR018888">
    <property type="entry name" value="UPF0561"/>
</dbReference>
<dbReference type="GeneTree" id="ENSGT00390000001901"/>
<reference evidence="3" key="1">
    <citation type="submission" date="2018-03" db="EMBL/GenBank/DDBJ databases">
        <title>ARS-UCD1.2.</title>
        <authorList>
            <person name="Rosen B.D."/>
            <person name="Bickhart D.M."/>
            <person name="Koren S."/>
            <person name="Schnabel R.D."/>
            <person name="Hall R."/>
            <person name="Zimin A."/>
            <person name="Dreischer C."/>
            <person name="Schultheiss S."/>
            <person name="Schroeder S.G."/>
            <person name="Elsik C.G."/>
            <person name="Couldrey C."/>
            <person name="Liu G.E."/>
            <person name="Van Tassell C.P."/>
            <person name="Phillippy A.M."/>
            <person name="Smith T.P.L."/>
            <person name="Medrano J.F."/>
        </authorList>
    </citation>
    <scope>NUCLEOTIDE SEQUENCE [LARGE SCALE GENOMIC DNA]</scope>
    <source>
        <strain evidence="3">Hereford</strain>
    </source>
</reference>
<evidence type="ECO:0000313" key="4">
    <source>
        <dbReference type="Proteomes" id="UP000009136"/>
    </source>
</evidence>
<evidence type="ECO:0000256" key="2">
    <source>
        <dbReference type="SAM" id="MobiDB-lite"/>
    </source>
</evidence>
<protein>
    <submittedName>
        <fullName evidence="3">Chromosome 11 C2orf68 homolog</fullName>
    </submittedName>
</protein>